<organism evidence="3 4">
    <name type="scientific">Acetivibrio thermocellus AD2</name>
    <dbReference type="NCBI Taxonomy" id="1138384"/>
    <lineage>
        <taxon>Bacteria</taxon>
        <taxon>Bacillati</taxon>
        <taxon>Bacillota</taxon>
        <taxon>Clostridia</taxon>
        <taxon>Eubacteriales</taxon>
        <taxon>Oscillospiraceae</taxon>
        <taxon>Acetivibrio</taxon>
    </lineage>
</organism>
<evidence type="ECO:0000313" key="4">
    <source>
        <dbReference type="Proteomes" id="UP000223596"/>
    </source>
</evidence>
<dbReference type="RefSeq" id="WP_003514168.1">
    <property type="nucleotide sequence ID" value="NZ_CP013828.1"/>
</dbReference>
<dbReference type="SUPFAM" id="SSF55811">
    <property type="entry name" value="Nudix"/>
    <property type="match status" value="1"/>
</dbReference>
<dbReference type="GeneID" id="35805040"/>
<dbReference type="CDD" id="cd03673">
    <property type="entry name" value="NUDIX_Ap6A_hydrolase"/>
    <property type="match status" value="1"/>
</dbReference>
<dbReference type="Proteomes" id="UP000223596">
    <property type="component" value="Unassembled WGS sequence"/>
</dbReference>
<comment type="caution">
    <text evidence="3">The sequence shown here is derived from an EMBL/GenBank/DDBJ whole genome shotgun (WGS) entry which is preliminary data.</text>
</comment>
<dbReference type="PANTHER" id="PTHR21340:SF0">
    <property type="entry name" value="BIS(5'-NUCLEOSYL)-TETRAPHOSPHATASE [ASYMMETRICAL]"/>
    <property type="match status" value="1"/>
</dbReference>
<dbReference type="InterPro" id="IPR051325">
    <property type="entry name" value="Nudix_hydrolase_domain"/>
</dbReference>
<evidence type="ECO:0000259" key="2">
    <source>
        <dbReference type="PROSITE" id="PS51462"/>
    </source>
</evidence>
<dbReference type="GO" id="GO:0004081">
    <property type="term" value="F:bis(5'-nucleosyl)-tetraphosphatase (asymmetrical) activity"/>
    <property type="evidence" value="ECO:0007669"/>
    <property type="project" value="TreeGrafter"/>
</dbReference>
<evidence type="ECO:0000256" key="1">
    <source>
        <dbReference type="ARBA" id="ARBA00022801"/>
    </source>
</evidence>
<dbReference type="Gene3D" id="3.90.79.10">
    <property type="entry name" value="Nucleoside Triphosphate Pyrophosphohydrolase"/>
    <property type="match status" value="1"/>
</dbReference>
<dbReference type="Pfam" id="PF00293">
    <property type="entry name" value="NUDIX"/>
    <property type="match status" value="1"/>
</dbReference>
<keyword evidence="1" id="KW-0378">Hydrolase</keyword>
<dbReference type="GO" id="GO:0006167">
    <property type="term" value="P:AMP biosynthetic process"/>
    <property type="evidence" value="ECO:0007669"/>
    <property type="project" value="TreeGrafter"/>
</dbReference>
<reference evidence="3 4" key="1">
    <citation type="submission" date="2017-09" db="EMBL/GenBank/DDBJ databases">
        <title>Evaluation of Pacific Biosciences Sequencing Technology to Finishing C. thermocellum Genome Sequences.</title>
        <authorList>
            <person name="Brown S."/>
        </authorList>
    </citation>
    <scope>NUCLEOTIDE SEQUENCE [LARGE SCALE GENOMIC DNA]</scope>
    <source>
        <strain evidence="3 4">AD2</strain>
    </source>
</reference>
<accession>A0AB36TJN4</accession>
<name>A0AB36TJN4_ACETH</name>
<protein>
    <submittedName>
        <fullName evidence="3">NUDIX domain-containing protein</fullName>
    </submittedName>
</protein>
<feature type="domain" description="Nudix hydrolase" evidence="2">
    <location>
        <begin position="1"/>
        <end position="133"/>
    </location>
</feature>
<dbReference type="EMBL" id="PDBW01000001">
    <property type="protein sequence ID" value="PFH04038.1"/>
    <property type="molecule type" value="Genomic_DNA"/>
</dbReference>
<proteinExistence type="predicted"/>
<dbReference type="PANTHER" id="PTHR21340">
    <property type="entry name" value="DIADENOSINE 5,5-P1,P4-TETRAPHOSPHATE PYROPHOSPHOHYDROLASE MUTT"/>
    <property type="match status" value="1"/>
</dbReference>
<dbReference type="GO" id="GO:0006754">
    <property type="term" value="P:ATP biosynthetic process"/>
    <property type="evidence" value="ECO:0007669"/>
    <property type="project" value="TreeGrafter"/>
</dbReference>
<sequence length="190" mass="22272">MLMRSFAGGVVFSGDKVLLFKNERNEWMLPRGKMHDGEISSEAAVRRIMEESGIATEIIYTAGQTNYEFSSTTHKKPFCNKTTWYIMKSLDEENKIMKIRRKNSSRFMDFVKVDEAMNLINSGHDRSLVSLSYRKYRELEQNKECNLNKKCNLDKKCDLAKSRDLNKEYDLDKECDLSKEYDLNKEYALN</sequence>
<dbReference type="AlphaFoldDB" id="A0AB36TJN4"/>
<dbReference type="InterPro" id="IPR015797">
    <property type="entry name" value="NUDIX_hydrolase-like_dom_sf"/>
</dbReference>
<dbReference type="PROSITE" id="PS51462">
    <property type="entry name" value="NUDIX"/>
    <property type="match status" value="1"/>
</dbReference>
<gene>
    <name evidence="3" type="ORF">M972_112860</name>
</gene>
<evidence type="ECO:0000313" key="3">
    <source>
        <dbReference type="EMBL" id="PFH04038.1"/>
    </source>
</evidence>
<dbReference type="InterPro" id="IPR000086">
    <property type="entry name" value="NUDIX_hydrolase_dom"/>
</dbReference>